<evidence type="ECO:0000313" key="5">
    <source>
        <dbReference type="EMBL" id="JAE31449.1"/>
    </source>
</evidence>
<dbReference type="InterPro" id="IPR036523">
    <property type="entry name" value="SurE-like_sf"/>
</dbReference>
<protein>
    <recommendedName>
        <fullName evidence="4">Survival protein SurE-like phosphatase/nucleotidase domain-containing protein</fullName>
    </recommendedName>
</protein>
<dbReference type="GO" id="GO:0046872">
    <property type="term" value="F:metal ion binding"/>
    <property type="evidence" value="ECO:0007669"/>
    <property type="project" value="UniProtKB-KW"/>
</dbReference>
<name>A0A0A9H6M8_ARUDO</name>
<dbReference type="InterPro" id="IPR030048">
    <property type="entry name" value="SurE"/>
</dbReference>
<dbReference type="FunFam" id="3.40.1210.10:FF:000003">
    <property type="entry name" value="Survival protein SurE-like phosphatase/nucleotidase"/>
    <property type="match status" value="1"/>
</dbReference>
<evidence type="ECO:0000256" key="1">
    <source>
        <dbReference type="ARBA" id="ARBA00011062"/>
    </source>
</evidence>
<keyword evidence="3" id="KW-0378">Hydrolase</keyword>
<dbReference type="GO" id="GO:0008252">
    <property type="term" value="F:nucleotidase activity"/>
    <property type="evidence" value="ECO:0007669"/>
    <property type="project" value="InterPro"/>
</dbReference>
<evidence type="ECO:0000256" key="3">
    <source>
        <dbReference type="ARBA" id="ARBA00022801"/>
    </source>
</evidence>
<dbReference type="HAMAP" id="MF_00060">
    <property type="entry name" value="SurE"/>
    <property type="match status" value="1"/>
</dbReference>
<dbReference type="PANTHER" id="PTHR30457:SF0">
    <property type="entry name" value="PHOSPHATASE, PUTATIVE (AFU_ORTHOLOGUE AFUA_4G01070)-RELATED"/>
    <property type="match status" value="1"/>
</dbReference>
<dbReference type="Gene3D" id="3.40.1210.10">
    <property type="entry name" value="Survival protein SurE-like phosphatase/nucleotidase"/>
    <property type="match status" value="1"/>
</dbReference>
<accession>A0A0A9H6M8</accession>
<reference evidence="5" key="1">
    <citation type="submission" date="2014-09" db="EMBL/GenBank/DDBJ databases">
        <authorList>
            <person name="Magalhaes I.L.F."/>
            <person name="Oliveira U."/>
            <person name="Santos F.R."/>
            <person name="Vidigal T.H.D.A."/>
            <person name="Brescovit A.D."/>
            <person name="Santos A.J."/>
        </authorList>
    </citation>
    <scope>NUCLEOTIDE SEQUENCE</scope>
    <source>
        <tissue evidence="5">Shoot tissue taken approximately 20 cm above the soil surface</tissue>
    </source>
</reference>
<evidence type="ECO:0000259" key="4">
    <source>
        <dbReference type="Pfam" id="PF01975"/>
    </source>
</evidence>
<dbReference type="NCBIfam" id="TIGR00087">
    <property type="entry name" value="surE"/>
    <property type="match status" value="1"/>
</dbReference>
<organism evidence="5">
    <name type="scientific">Arundo donax</name>
    <name type="common">Giant reed</name>
    <name type="synonym">Donax arundinaceus</name>
    <dbReference type="NCBI Taxonomy" id="35708"/>
    <lineage>
        <taxon>Eukaryota</taxon>
        <taxon>Viridiplantae</taxon>
        <taxon>Streptophyta</taxon>
        <taxon>Embryophyta</taxon>
        <taxon>Tracheophyta</taxon>
        <taxon>Spermatophyta</taxon>
        <taxon>Magnoliopsida</taxon>
        <taxon>Liliopsida</taxon>
        <taxon>Poales</taxon>
        <taxon>Poaceae</taxon>
        <taxon>PACMAD clade</taxon>
        <taxon>Arundinoideae</taxon>
        <taxon>Arundineae</taxon>
        <taxon>Arundo</taxon>
    </lineage>
</organism>
<keyword evidence="2" id="KW-0479">Metal-binding</keyword>
<comment type="similarity">
    <text evidence="1">Belongs to the SurE nucleotidase family.</text>
</comment>
<reference evidence="5" key="2">
    <citation type="journal article" date="2015" name="Data Brief">
        <title>Shoot transcriptome of the giant reed, Arundo donax.</title>
        <authorList>
            <person name="Barrero R.A."/>
            <person name="Guerrero F.D."/>
            <person name="Moolhuijzen P."/>
            <person name="Goolsby J.A."/>
            <person name="Tidwell J."/>
            <person name="Bellgard S.E."/>
            <person name="Bellgard M.I."/>
        </authorList>
    </citation>
    <scope>NUCLEOTIDE SEQUENCE</scope>
    <source>
        <tissue evidence="5">Shoot tissue taken approximately 20 cm above the soil surface</tissue>
    </source>
</reference>
<dbReference type="SUPFAM" id="SSF64167">
    <property type="entry name" value="SurE-like"/>
    <property type="match status" value="1"/>
</dbReference>
<evidence type="ECO:0000256" key="2">
    <source>
        <dbReference type="ARBA" id="ARBA00022723"/>
    </source>
</evidence>
<proteinExistence type="inferred from homology"/>
<dbReference type="GO" id="GO:0005829">
    <property type="term" value="C:cytosol"/>
    <property type="evidence" value="ECO:0007669"/>
    <property type="project" value="TreeGrafter"/>
</dbReference>
<sequence>MDSTAAAAPVVLVTNDDGIDAPGLRFLVDQLVAAGRYRVLVSAPDTDRSGVSHCITWRPAMRCKRVDISGATAFAVSGTPADCASLGISGKLFDGLVPDLVLSGINIGNNCGYHVVYSGTVAGAREAFLYGIPAIAMSYDWVAGQSSVNDLKVAAEVCMPLINTVMVEIKNVTYLKGSFLNIDVPTDAAHHKGYKVTKQGKYMARIGWEQTVYKKPAVESYQTANMDIDSEKDSELDTSSDNDLLFKRVIVGRSSDEEEGDDMDHKSLVDGYITVTPLGALSRTEADAIPYFKACLSRLVGNFPCSCGCHTSCFGCFSLLFLFIPPVWYSPLLL</sequence>
<dbReference type="InterPro" id="IPR002828">
    <property type="entry name" value="SurE-like_Pase/nucleotidase"/>
</dbReference>
<dbReference type="EMBL" id="GBRH01166447">
    <property type="protein sequence ID" value="JAE31449.1"/>
    <property type="molecule type" value="Transcribed_RNA"/>
</dbReference>
<dbReference type="AlphaFoldDB" id="A0A0A9H6M8"/>
<dbReference type="PANTHER" id="PTHR30457">
    <property type="entry name" value="5'-NUCLEOTIDASE SURE"/>
    <property type="match status" value="1"/>
</dbReference>
<dbReference type="Pfam" id="PF01975">
    <property type="entry name" value="SurE"/>
    <property type="match status" value="1"/>
</dbReference>
<feature type="domain" description="Survival protein SurE-like phosphatase/nucleotidase" evidence="4">
    <location>
        <begin position="11"/>
        <end position="202"/>
    </location>
</feature>